<dbReference type="SUPFAM" id="SSF53335">
    <property type="entry name" value="S-adenosyl-L-methionine-dependent methyltransferases"/>
    <property type="match status" value="1"/>
</dbReference>
<gene>
    <name evidence="1" type="ORF">METZ01_LOCUS146606</name>
</gene>
<dbReference type="Gene3D" id="3.40.50.150">
    <property type="entry name" value="Vaccinia Virus protein VP39"/>
    <property type="match status" value="1"/>
</dbReference>
<dbReference type="EMBL" id="UINC01022987">
    <property type="protein sequence ID" value="SVA93752.1"/>
    <property type="molecule type" value="Genomic_DNA"/>
</dbReference>
<evidence type="ECO:0008006" key="2">
    <source>
        <dbReference type="Google" id="ProtNLM"/>
    </source>
</evidence>
<protein>
    <recommendedName>
        <fullName evidence="2">Methyltransferase domain-containing protein</fullName>
    </recommendedName>
</protein>
<sequence length="295" mass="34022">MRLIRIATWPLRKLGLLPAVRHFVQHLLGRYILAVIPHHKLEDIFQSHFVSKISDPSTLSRVDKTLKSFLVDSYFYVNEPNRRRLRSCAFAVAGTEWAQMYNSREFPDMESRRVQVWGYLHEIISEGLVGHIHQLGASSGREVGWLAKEYPHIQFSSSDINSNIVAQINSNLIHLDNHKSFKADLSEVGDLEALFDNDIDLLLSSASLQYLTPVEIARIFDKEFNQSRYVLLYEPLGLGFEQFSSEESIARGNFSWSHPYFYLAETNGWTIANMDTNFIIRQPWAKGLSMRIERS</sequence>
<proteinExistence type="predicted"/>
<reference evidence="1" key="1">
    <citation type="submission" date="2018-05" db="EMBL/GenBank/DDBJ databases">
        <authorList>
            <person name="Lanie J.A."/>
            <person name="Ng W.-L."/>
            <person name="Kazmierczak K.M."/>
            <person name="Andrzejewski T.M."/>
            <person name="Davidsen T.M."/>
            <person name="Wayne K.J."/>
            <person name="Tettelin H."/>
            <person name="Glass J.I."/>
            <person name="Rusch D."/>
            <person name="Podicherti R."/>
            <person name="Tsui H.-C.T."/>
            <person name="Winkler M.E."/>
        </authorList>
    </citation>
    <scope>NUCLEOTIDE SEQUENCE</scope>
</reference>
<accession>A0A381ZY14</accession>
<name>A0A381ZY14_9ZZZZ</name>
<organism evidence="1">
    <name type="scientific">marine metagenome</name>
    <dbReference type="NCBI Taxonomy" id="408172"/>
    <lineage>
        <taxon>unclassified sequences</taxon>
        <taxon>metagenomes</taxon>
        <taxon>ecological metagenomes</taxon>
    </lineage>
</organism>
<evidence type="ECO:0000313" key="1">
    <source>
        <dbReference type="EMBL" id="SVA93752.1"/>
    </source>
</evidence>
<dbReference type="InterPro" id="IPR029063">
    <property type="entry name" value="SAM-dependent_MTases_sf"/>
</dbReference>
<dbReference type="AlphaFoldDB" id="A0A381ZY14"/>